<proteinExistence type="predicted"/>
<dbReference type="EMBL" id="HBKR01035231">
    <property type="protein sequence ID" value="CAE2333244.1"/>
    <property type="molecule type" value="Transcribed_RNA"/>
</dbReference>
<feature type="compositionally biased region" description="Low complexity" evidence="1">
    <location>
        <begin position="36"/>
        <end position="52"/>
    </location>
</feature>
<feature type="domain" description="[F-actin]-monooxygenase MICAL1-3-like Rossman" evidence="2">
    <location>
        <begin position="104"/>
        <end position="227"/>
    </location>
</feature>
<evidence type="ECO:0000259" key="2">
    <source>
        <dbReference type="Pfam" id="PF25413"/>
    </source>
</evidence>
<dbReference type="AlphaFoldDB" id="A0A7S4PFV0"/>
<protein>
    <recommendedName>
        <fullName evidence="2">[F-actin]-monooxygenase MICAL1-3-like Rossman domain-containing protein</fullName>
    </recommendedName>
</protein>
<gene>
    <name evidence="3" type="ORF">NAES01612_LOCUS23061</name>
</gene>
<name>A0A7S4PFV0_9EUKA</name>
<evidence type="ECO:0000313" key="3">
    <source>
        <dbReference type="EMBL" id="CAE2333244.1"/>
    </source>
</evidence>
<reference evidence="3" key="1">
    <citation type="submission" date="2021-01" db="EMBL/GenBank/DDBJ databases">
        <authorList>
            <person name="Corre E."/>
            <person name="Pelletier E."/>
            <person name="Niang G."/>
            <person name="Scheremetjew M."/>
            <person name="Finn R."/>
            <person name="Kale V."/>
            <person name="Holt S."/>
            <person name="Cochrane G."/>
            <person name="Meng A."/>
            <person name="Brown T."/>
            <person name="Cohen L."/>
        </authorList>
    </citation>
    <scope>NUCLEOTIDE SEQUENCE</scope>
    <source>
        <strain evidence="3">SoJaBio B1-5/56/2</strain>
    </source>
</reference>
<evidence type="ECO:0000256" key="1">
    <source>
        <dbReference type="SAM" id="MobiDB-lite"/>
    </source>
</evidence>
<dbReference type="InterPro" id="IPR036188">
    <property type="entry name" value="FAD/NAD-bd_sf"/>
</dbReference>
<dbReference type="SUPFAM" id="SSF51905">
    <property type="entry name" value="FAD/NAD(P)-binding domain"/>
    <property type="match status" value="1"/>
</dbReference>
<organism evidence="3">
    <name type="scientific">Paramoeba aestuarina</name>
    <dbReference type="NCBI Taxonomy" id="180227"/>
    <lineage>
        <taxon>Eukaryota</taxon>
        <taxon>Amoebozoa</taxon>
        <taxon>Discosea</taxon>
        <taxon>Flabellinia</taxon>
        <taxon>Dactylopodida</taxon>
        <taxon>Paramoebidae</taxon>
        <taxon>Paramoeba</taxon>
    </lineage>
</organism>
<dbReference type="Gene3D" id="3.50.50.60">
    <property type="entry name" value="FAD/NAD(P)-binding domain"/>
    <property type="match status" value="1"/>
</dbReference>
<dbReference type="Pfam" id="PF25413">
    <property type="entry name" value="Rossman_Mical"/>
    <property type="match status" value="1"/>
</dbReference>
<dbReference type="InterPro" id="IPR057494">
    <property type="entry name" value="Rossman_Mical"/>
</dbReference>
<accession>A0A7S4PFV0</accession>
<sequence length="346" mass="39945">MGVEVFLGCYFRAMEKPSKSQPYWNVLMGSTPPLHSNNNSNNNTNNRSNQPKRNNRNRTHNINKSEITPNKFRADIVIAADGCHSRVCQEFGFQQKTRGKKKLIGITCNFENRKTLEERRLKEFSLISFLNRRRFRELKEEVGIELENLVFLRDETLYFVYTPKISSLVERGVLRSGEGKPSDLLRRDNVNQTELEKVGKEIAAFCGVPLTSEYLRIGGRKDIQLFDFSERTVCNRQMMVVTPASYYGEGEKGEEEEKDEQLDHELFVGVVGDALLTPFWPLGTGANRAFLSGMDVSFLAGRFCQGERKDELLARRMMSRLMESSEETMRKDWVKYTIDPKTRYIC</sequence>
<feature type="region of interest" description="Disordered" evidence="1">
    <location>
        <begin position="25"/>
        <end position="64"/>
    </location>
</feature>